<accession>B7PAA9</accession>
<dbReference type="Proteomes" id="UP000001555">
    <property type="component" value="Unassembled WGS sequence"/>
</dbReference>
<organism>
    <name type="scientific">Ixodes scapularis</name>
    <name type="common">Black-legged tick</name>
    <name type="synonym">Deer tick</name>
    <dbReference type="NCBI Taxonomy" id="6945"/>
    <lineage>
        <taxon>Eukaryota</taxon>
        <taxon>Metazoa</taxon>
        <taxon>Ecdysozoa</taxon>
        <taxon>Arthropoda</taxon>
        <taxon>Chelicerata</taxon>
        <taxon>Arachnida</taxon>
        <taxon>Acari</taxon>
        <taxon>Parasitiformes</taxon>
        <taxon>Ixodida</taxon>
        <taxon>Ixodoidea</taxon>
        <taxon>Ixodidae</taxon>
        <taxon>Ixodinae</taxon>
        <taxon>Ixodes</taxon>
    </lineage>
</organism>
<dbReference type="EMBL" id="ABJB010318867">
    <property type="status" value="NOT_ANNOTATED_CDS"/>
    <property type="molecule type" value="Genomic_DNA"/>
</dbReference>
<dbReference type="VEuPathDB" id="VectorBase:ISCW002140"/>
<name>B7PAA9_IXOSC</name>
<dbReference type="InterPro" id="IPR033228">
    <property type="entry name" value="SZT2"/>
</dbReference>
<reference evidence="1 3" key="1">
    <citation type="submission" date="2008-03" db="EMBL/GenBank/DDBJ databases">
        <title>Annotation of Ixodes scapularis.</title>
        <authorList>
            <consortium name="Ixodes scapularis Genome Project Consortium"/>
            <person name="Caler E."/>
            <person name="Hannick L.I."/>
            <person name="Bidwell S."/>
            <person name="Joardar V."/>
            <person name="Thiagarajan M."/>
            <person name="Amedeo P."/>
            <person name="Galinsky K.J."/>
            <person name="Schobel S."/>
            <person name="Inman J."/>
            <person name="Hostetler J."/>
            <person name="Miller J."/>
            <person name="Hammond M."/>
            <person name="Megy K."/>
            <person name="Lawson D."/>
            <person name="Kodira C."/>
            <person name="Sutton G."/>
            <person name="Meyer J."/>
            <person name="Hill C.A."/>
            <person name="Birren B."/>
            <person name="Nene V."/>
            <person name="Collins F."/>
            <person name="Alarcon-Chaidez F."/>
            <person name="Wikel S."/>
            <person name="Strausberg R."/>
        </authorList>
    </citation>
    <scope>NUCLEOTIDE SEQUENCE [LARGE SCALE GENOMIC DNA]</scope>
    <source>
        <strain evidence="3">Wikel</strain>
        <strain evidence="1">Wikel colony</strain>
    </source>
</reference>
<dbReference type="VEuPathDB" id="VectorBase:ISCI002140"/>
<evidence type="ECO:0000313" key="3">
    <source>
        <dbReference type="Proteomes" id="UP000001555"/>
    </source>
</evidence>
<dbReference type="AlphaFoldDB" id="B7PAA9"/>
<dbReference type="GO" id="GO:0005777">
    <property type="term" value="C:peroxisome"/>
    <property type="evidence" value="ECO:0007669"/>
    <property type="project" value="InterPro"/>
</dbReference>
<dbReference type="OrthoDB" id="6514502at2759"/>
<evidence type="ECO:0000313" key="2">
    <source>
        <dbReference type="EnsemblMetazoa" id="ISCW002140-PA"/>
    </source>
</evidence>
<dbReference type="EMBL" id="DS670561">
    <property type="protein sequence ID" value="EEC03531.1"/>
    <property type="molecule type" value="Genomic_DNA"/>
</dbReference>
<dbReference type="HOGENOM" id="CLU_1118061_0_0_1"/>
<sequence length="249" mass="27560">SVVIPSLNVAPNQLYNYIIGHNKLYGMKVIRMVPVVCDDSTDLTSFVAPDRSRLPQLVVSPEDTNVTIGIPSVSSSGSISSSTAGGTRSRKGSFRGICEEEVAYLGYYSSHETLMQKVRPTLSYTELTELLGYVEMAPLDEADPQLKPLMSMHFAWYQGLLRVLVVRYSENHSLFTSPDGSIHHLVSRWRLLLYTTAAVEEELRLVHRDAASTERTGADKSSSSLSTLHSLVEEFVSTCSFHLWAGLLC</sequence>
<dbReference type="PANTHER" id="PTHR14918:SF3">
    <property type="entry name" value="KICSTOR COMPLEX PROTEIN SZT2"/>
    <property type="match status" value="1"/>
</dbReference>
<dbReference type="VEuPathDB" id="VectorBase:ISCP_011748"/>
<dbReference type="PaxDb" id="6945-B7PAA9"/>
<dbReference type="EnsemblMetazoa" id="ISCW002140-RA">
    <property type="protein sequence ID" value="ISCW002140-PA"/>
    <property type="gene ID" value="ISCW002140"/>
</dbReference>
<gene>
    <name evidence="1" type="ORF">IscW_ISCW002140</name>
</gene>
<reference evidence="2" key="2">
    <citation type="submission" date="2020-05" db="UniProtKB">
        <authorList>
            <consortium name="EnsemblMetazoa"/>
        </authorList>
    </citation>
    <scope>IDENTIFICATION</scope>
    <source>
        <strain evidence="2">wikel</strain>
    </source>
</reference>
<dbReference type="EMBL" id="ABJB011100295">
    <property type="status" value="NOT_ANNOTATED_CDS"/>
    <property type="molecule type" value="Genomic_DNA"/>
</dbReference>
<dbReference type="PANTHER" id="PTHR14918">
    <property type="entry name" value="KICSTOR COMPLEX PROTEIN SZT2"/>
    <property type="match status" value="1"/>
</dbReference>
<dbReference type="EMBL" id="ABJB010414821">
    <property type="status" value="NOT_ANNOTATED_CDS"/>
    <property type="molecule type" value="Genomic_DNA"/>
</dbReference>
<evidence type="ECO:0000313" key="1">
    <source>
        <dbReference type="EMBL" id="EEC03531.1"/>
    </source>
</evidence>
<proteinExistence type="predicted"/>
<dbReference type="EMBL" id="ABJB010548263">
    <property type="status" value="NOT_ANNOTATED_CDS"/>
    <property type="molecule type" value="Genomic_DNA"/>
</dbReference>
<dbReference type="InParanoid" id="B7PAA9"/>
<keyword evidence="3" id="KW-1185">Reference proteome</keyword>
<dbReference type="STRING" id="6945.B7PAA9"/>
<feature type="non-terminal residue" evidence="1">
    <location>
        <position position="1"/>
    </location>
</feature>
<protein>
    <submittedName>
        <fullName evidence="1 2">Uncharacterized protein</fullName>
    </submittedName>
</protein>